<sequence>MTQSAGNGTDNWLQEQLQRWQEMAEQLTSQPPQQWQQFLNSFHGGAQSDFSDQQADLLNLVKAQSAQFSQFAESLRDKLGGALSTDQLVEEMQRYMQHQCNDLLSRQWNLPEPFASLMKNAAFAPETLSRAPFRELLEQLARSPEIGNGPYSPAQLRSLAQAMIGYQDSLTDYLKQYDQIFNRTGEDLKQLLEQQNTEIDSVKALQNLWVECYEKAYRDTVFTDQYQACHGRISNSLNRVRKLAFHSRDIKLKEFGLVTREELDSTIRQQHQLRKQLRRQQQEIDELRALITSMKTERDKATTRSNRRKSE</sequence>
<evidence type="ECO:0000313" key="5">
    <source>
        <dbReference type="EMBL" id="MBN0986207.1"/>
    </source>
</evidence>
<dbReference type="Proteomes" id="UP000760472">
    <property type="component" value="Unassembled WGS sequence"/>
</dbReference>
<gene>
    <name evidence="5" type="ORF">JW498_02400</name>
</gene>
<evidence type="ECO:0000313" key="6">
    <source>
        <dbReference type="Proteomes" id="UP000760472"/>
    </source>
</evidence>
<comment type="pathway">
    <text evidence="1">Biopolymer metabolism; poly-(R)-3-hydroxybutanoate biosynthesis.</text>
</comment>
<reference evidence="5 6" key="1">
    <citation type="submission" date="2021-02" db="EMBL/GenBank/DDBJ databases">
        <title>A novel species of genus Amphritea isolated from a fishpond in China.</title>
        <authorList>
            <person name="Lu H."/>
        </authorList>
    </citation>
    <scope>NUCLEOTIDE SEQUENCE [LARGE SCALE GENOMIC DNA]</scope>
    <source>
        <strain evidence="5 6">RP18W</strain>
    </source>
</reference>
<keyword evidence="6" id="KW-1185">Reference proteome</keyword>
<proteinExistence type="predicted"/>
<protein>
    <recommendedName>
        <fullName evidence="2">Poly(3-hydroxyalkanoate) polymerase subunit PhaE</fullName>
    </recommendedName>
</protein>
<evidence type="ECO:0000256" key="4">
    <source>
        <dbReference type="SAM" id="Coils"/>
    </source>
</evidence>
<keyword evidence="4" id="KW-0175">Coiled coil</keyword>
<dbReference type="RefSeq" id="WP_205212828.1">
    <property type="nucleotide sequence ID" value="NZ_JAFFZP010000002.1"/>
</dbReference>
<evidence type="ECO:0000256" key="2">
    <source>
        <dbReference type="ARBA" id="ARBA00019066"/>
    </source>
</evidence>
<evidence type="ECO:0000256" key="3">
    <source>
        <dbReference type="ARBA" id="ARBA00022752"/>
    </source>
</evidence>
<evidence type="ECO:0000256" key="1">
    <source>
        <dbReference type="ARBA" id="ARBA00004683"/>
    </source>
</evidence>
<feature type="coiled-coil region" evidence="4">
    <location>
        <begin position="260"/>
        <end position="304"/>
    </location>
</feature>
<organism evidence="5 6">
    <name type="scientific">Amphritea pacifica</name>
    <dbReference type="NCBI Taxonomy" id="2811233"/>
    <lineage>
        <taxon>Bacteria</taxon>
        <taxon>Pseudomonadati</taxon>
        <taxon>Pseudomonadota</taxon>
        <taxon>Gammaproteobacteria</taxon>
        <taxon>Oceanospirillales</taxon>
        <taxon>Oceanospirillaceae</taxon>
        <taxon>Amphritea</taxon>
    </lineage>
</organism>
<accession>A0ABS2W3C9</accession>
<dbReference type="Pfam" id="PF09712">
    <property type="entry name" value="PHA_synth_III_E"/>
    <property type="match status" value="1"/>
</dbReference>
<name>A0ABS2W3C9_9GAMM</name>
<dbReference type="EMBL" id="JAFFZP010000002">
    <property type="protein sequence ID" value="MBN0986207.1"/>
    <property type="molecule type" value="Genomic_DNA"/>
</dbReference>
<comment type="caution">
    <text evidence="5">The sequence shown here is derived from an EMBL/GenBank/DDBJ whole genome shotgun (WGS) entry which is preliminary data.</text>
</comment>
<keyword evidence="3" id="KW-0583">PHB biosynthesis</keyword>
<dbReference type="InterPro" id="IPR010123">
    <property type="entry name" value="PHA_synth_III_E"/>
</dbReference>